<comment type="caution">
    <text evidence="2">The sequence shown here is derived from an EMBL/GenBank/DDBJ whole genome shotgun (WGS) entry which is preliminary data.</text>
</comment>
<dbReference type="RefSeq" id="XP_070913839.1">
    <property type="nucleotide sequence ID" value="XM_071057738.1"/>
</dbReference>
<evidence type="ECO:0000313" key="2">
    <source>
        <dbReference type="EMBL" id="GAB1312106.1"/>
    </source>
</evidence>
<name>A0ABQ0G2X5_9PEZI</name>
<evidence type="ECO:0000313" key="3">
    <source>
        <dbReference type="Proteomes" id="UP001628179"/>
    </source>
</evidence>
<sequence>MQQFSAHEGSGGPHVNRSGTAEPESPTTAFRFISSEPYVGELSCQLKDFKAPKLGRFPHPPATLRWRRFLGAGEDGFVFSAGTSEDSLVAVKFFYHNKPPEPIDGLRRYWAFRRECLNAALLAMIKTSIHRAAESKRPICLNPKPKTRRDAVRNLTAFTAEPPIQYSPPTPPTLDWTPVDWKTLEIHSCFGWTEMPYSHVMQALACSSKSAGQFPQVDRAYADLDKDGQCFAIVYSFVPKDELDVETVQKQLDFFHLAGFVLVPFREQNWREKGVLVDLCDLVPPHCSERWRQDDYRRMGVGWYFAEMREW</sequence>
<dbReference type="Proteomes" id="UP001628179">
    <property type="component" value="Unassembled WGS sequence"/>
</dbReference>
<organism evidence="2 3">
    <name type="scientific">Madurella fahalii</name>
    <dbReference type="NCBI Taxonomy" id="1157608"/>
    <lineage>
        <taxon>Eukaryota</taxon>
        <taxon>Fungi</taxon>
        <taxon>Dikarya</taxon>
        <taxon>Ascomycota</taxon>
        <taxon>Pezizomycotina</taxon>
        <taxon>Sordariomycetes</taxon>
        <taxon>Sordariomycetidae</taxon>
        <taxon>Sordariales</taxon>
        <taxon>Sordariales incertae sedis</taxon>
        <taxon>Madurella</taxon>
    </lineage>
</organism>
<accession>A0ABQ0G2X5</accession>
<dbReference type="EMBL" id="BAAFSV010000001">
    <property type="protein sequence ID" value="GAB1312106.1"/>
    <property type="molecule type" value="Genomic_DNA"/>
</dbReference>
<proteinExistence type="predicted"/>
<keyword evidence="3" id="KW-1185">Reference proteome</keyword>
<dbReference type="GeneID" id="98173061"/>
<feature type="region of interest" description="Disordered" evidence="1">
    <location>
        <begin position="1"/>
        <end position="25"/>
    </location>
</feature>
<protein>
    <submittedName>
        <fullName evidence="2">Uncharacterized protein</fullName>
    </submittedName>
</protein>
<reference evidence="2 3" key="1">
    <citation type="submission" date="2024-09" db="EMBL/GenBank/DDBJ databases">
        <title>Itraconazole resistance in Madurella fahalii resulting from another homologue of gene encoding cytochrome P450 14-alpha sterol demethylase (CYP51).</title>
        <authorList>
            <person name="Yoshioka I."/>
            <person name="Fahal A.H."/>
            <person name="Kaneko S."/>
            <person name="Yaguchi T."/>
        </authorList>
    </citation>
    <scope>NUCLEOTIDE SEQUENCE [LARGE SCALE GENOMIC DNA]</scope>
    <source>
        <strain evidence="2 3">IFM 68171</strain>
    </source>
</reference>
<gene>
    <name evidence="2" type="ORF">MFIFM68171_02316</name>
</gene>
<evidence type="ECO:0000256" key="1">
    <source>
        <dbReference type="SAM" id="MobiDB-lite"/>
    </source>
</evidence>